<dbReference type="Pfam" id="PF01728">
    <property type="entry name" value="FtsJ"/>
    <property type="match status" value="1"/>
</dbReference>
<evidence type="ECO:0000313" key="5">
    <source>
        <dbReference type="EMBL" id="NNU79287.1"/>
    </source>
</evidence>
<keyword evidence="6" id="KW-1185">Reference proteome</keyword>
<dbReference type="RefSeq" id="WP_171322127.1">
    <property type="nucleotide sequence ID" value="NZ_JABFBC010000001.1"/>
</dbReference>
<dbReference type="InterPro" id="IPR004538">
    <property type="entry name" value="Hemolysin_A/TlyA"/>
</dbReference>
<dbReference type="EMBL" id="JABFBC010000001">
    <property type="protein sequence ID" value="NNU79287.1"/>
    <property type="molecule type" value="Genomic_DNA"/>
</dbReference>
<dbReference type="PROSITE" id="PS50889">
    <property type="entry name" value="S4"/>
    <property type="match status" value="1"/>
</dbReference>
<dbReference type="Pfam" id="PF01479">
    <property type="entry name" value="S4"/>
    <property type="match status" value="1"/>
</dbReference>
<evidence type="ECO:0000313" key="6">
    <source>
        <dbReference type="Proteomes" id="UP000572377"/>
    </source>
</evidence>
<accession>A0A849KXI6</accession>
<dbReference type="InterPro" id="IPR029063">
    <property type="entry name" value="SAM-dependent_MTases_sf"/>
</dbReference>
<dbReference type="SUPFAM" id="SSF53335">
    <property type="entry name" value="S-adenosyl-L-methionine-dependent methyltransferases"/>
    <property type="match status" value="1"/>
</dbReference>
<dbReference type="InterPro" id="IPR002942">
    <property type="entry name" value="S4_RNA-bd"/>
</dbReference>
<reference evidence="5 6" key="1">
    <citation type="submission" date="2020-05" db="EMBL/GenBank/DDBJ databases">
        <title>Gimesia benthica sp. nov., a novel planctomycete isolated from a deep-sea water sample of the Northwest Indian Ocean.</title>
        <authorList>
            <person name="Wang J."/>
            <person name="Ruan C."/>
            <person name="Song L."/>
            <person name="Zhu Y."/>
            <person name="Li A."/>
            <person name="Zheng X."/>
            <person name="Wang L."/>
            <person name="Lu Z."/>
            <person name="Huang Y."/>
            <person name="Du W."/>
            <person name="Zhou Y."/>
            <person name="Huang L."/>
            <person name="Dai X."/>
        </authorList>
    </citation>
    <scope>NUCLEOTIDE SEQUENCE [LARGE SCALE GENOMIC DNA]</scope>
    <source>
        <strain evidence="5 6">YYQ-30</strain>
    </source>
</reference>
<dbReference type="InterPro" id="IPR047048">
    <property type="entry name" value="TlyA"/>
</dbReference>
<evidence type="ECO:0000256" key="3">
    <source>
        <dbReference type="PROSITE-ProRule" id="PRU00182"/>
    </source>
</evidence>
<dbReference type="Gene3D" id="3.40.50.150">
    <property type="entry name" value="Vaccinia Virus protein VP39"/>
    <property type="match status" value="1"/>
</dbReference>
<evidence type="ECO:0000256" key="1">
    <source>
        <dbReference type="ARBA" id="ARBA00022884"/>
    </source>
</evidence>
<sequence>MAQRLDQAMVARGLADSRARAQALIAAGAVTVDGAVVTKPAARIAEQAIALAADPLPWVSRAALKLVHALDHFALSPEGAVCADIGASTGGFTEVLLARGAARVIAVDVGHGQLHPRLAADPRIENREGVNARALAPGDLPPLDWVVSDLSFISTTKALAPALAAARSGARLVTLVKPQFELSPGDIGKGGIVRDPALHARAVETVLGWVKARGWQVTGVTDSPIAGGDGNREFLLAARKPG</sequence>
<feature type="domain" description="RNA-binding S4" evidence="4">
    <location>
        <begin position="3"/>
        <end position="64"/>
    </location>
</feature>
<evidence type="ECO:0000259" key="4">
    <source>
        <dbReference type="SMART" id="SM00363"/>
    </source>
</evidence>
<dbReference type="Gene3D" id="3.10.290.10">
    <property type="entry name" value="RNA-binding S4 domain"/>
    <property type="match status" value="1"/>
</dbReference>
<proteinExistence type="inferred from homology"/>
<protein>
    <submittedName>
        <fullName evidence="5">TlyA family RNA methyltransferase</fullName>
    </submittedName>
</protein>
<dbReference type="GO" id="GO:0032259">
    <property type="term" value="P:methylation"/>
    <property type="evidence" value="ECO:0007669"/>
    <property type="project" value="UniProtKB-KW"/>
</dbReference>
<dbReference type="AlphaFoldDB" id="A0A849KXI6"/>
<comment type="caution">
    <text evidence="5">The sequence shown here is derived from an EMBL/GenBank/DDBJ whole genome shotgun (WGS) entry which is preliminary data.</text>
</comment>
<dbReference type="InterPro" id="IPR002877">
    <property type="entry name" value="RNA_MeTrfase_FtsJ_dom"/>
</dbReference>
<dbReference type="GO" id="GO:0008168">
    <property type="term" value="F:methyltransferase activity"/>
    <property type="evidence" value="ECO:0007669"/>
    <property type="project" value="UniProtKB-KW"/>
</dbReference>
<keyword evidence="5" id="KW-0808">Transferase</keyword>
<dbReference type="InterPro" id="IPR036986">
    <property type="entry name" value="S4_RNA-bd_sf"/>
</dbReference>
<gene>
    <name evidence="5" type="ORF">HMH01_02445</name>
</gene>
<dbReference type="PIRSF" id="PIRSF005578">
    <property type="entry name" value="TlyA"/>
    <property type="match status" value="1"/>
</dbReference>
<comment type="similarity">
    <text evidence="2">Belongs to the TlyA family.</text>
</comment>
<name>A0A849KXI6_9RHOB</name>
<dbReference type="CDD" id="cd02440">
    <property type="entry name" value="AdoMet_MTases"/>
    <property type="match status" value="1"/>
</dbReference>
<dbReference type="SMART" id="SM00363">
    <property type="entry name" value="S4"/>
    <property type="match status" value="1"/>
</dbReference>
<dbReference type="SUPFAM" id="SSF55174">
    <property type="entry name" value="Alpha-L RNA-binding motif"/>
    <property type="match status" value="1"/>
</dbReference>
<keyword evidence="1 3" id="KW-0694">RNA-binding</keyword>
<dbReference type="Proteomes" id="UP000572377">
    <property type="component" value="Unassembled WGS sequence"/>
</dbReference>
<dbReference type="NCBIfam" id="TIGR00478">
    <property type="entry name" value="tly"/>
    <property type="match status" value="1"/>
</dbReference>
<evidence type="ECO:0000256" key="2">
    <source>
        <dbReference type="ARBA" id="ARBA00029460"/>
    </source>
</evidence>
<organism evidence="5 6">
    <name type="scientific">Halovulum dunhuangense</name>
    <dbReference type="NCBI Taxonomy" id="1505036"/>
    <lineage>
        <taxon>Bacteria</taxon>
        <taxon>Pseudomonadati</taxon>
        <taxon>Pseudomonadota</taxon>
        <taxon>Alphaproteobacteria</taxon>
        <taxon>Rhodobacterales</taxon>
        <taxon>Paracoccaceae</taxon>
        <taxon>Halovulum</taxon>
    </lineage>
</organism>
<keyword evidence="5" id="KW-0489">Methyltransferase</keyword>
<dbReference type="PANTHER" id="PTHR32319">
    <property type="entry name" value="BACTERIAL HEMOLYSIN-LIKE PROTEIN"/>
    <property type="match status" value="1"/>
</dbReference>
<dbReference type="PANTHER" id="PTHR32319:SF0">
    <property type="entry name" value="BACTERIAL HEMOLYSIN-LIKE PROTEIN"/>
    <property type="match status" value="1"/>
</dbReference>
<dbReference type="GO" id="GO:0003723">
    <property type="term" value="F:RNA binding"/>
    <property type="evidence" value="ECO:0007669"/>
    <property type="project" value="UniProtKB-KW"/>
</dbReference>
<dbReference type="CDD" id="cd00165">
    <property type="entry name" value="S4"/>
    <property type="match status" value="1"/>
</dbReference>